<evidence type="ECO:0000259" key="1">
    <source>
        <dbReference type="Pfam" id="PF12770"/>
    </source>
</evidence>
<evidence type="ECO:0000313" key="2">
    <source>
        <dbReference type="EMBL" id="KAK6544679.1"/>
    </source>
</evidence>
<keyword evidence="3" id="KW-1185">Reference proteome</keyword>
<protein>
    <recommendedName>
        <fullName evidence="1">CHAT domain-containing protein</fullName>
    </recommendedName>
</protein>
<proteinExistence type="predicted"/>
<dbReference type="AlphaFoldDB" id="A0AAV9XTY2"/>
<organism evidence="2 3">
    <name type="scientific">Orbilia ellipsospora</name>
    <dbReference type="NCBI Taxonomy" id="2528407"/>
    <lineage>
        <taxon>Eukaryota</taxon>
        <taxon>Fungi</taxon>
        <taxon>Dikarya</taxon>
        <taxon>Ascomycota</taxon>
        <taxon>Pezizomycotina</taxon>
        <taxon>Orbiliomycetes</taxon>
        <taxon>Orbiliales</taxon>
        <taxon>Orbiliaceae</taxon>
        <taxon>Orbilia</taxon>
    </lineage>
</organism>
<sequence length="1255" mass="140526">MSDVQQAKIFRQIRGIKEAEKIKELDYQLKRTEYAKRILDLRRELERTKAAAKIKNLRNARKNSKGKERLKIPEWHTEKMTEINQIKRPNLPEILDPVQFEDMGISYPAEISCQKPQQLVDDGWMDVDSGRLETGHEETAQGPEPNQPTEIGTVEPPAELSDDIVELPRTNQAEMLPLSYSTTTFGHLPIPDYNGLQFSATIDDVFKSDALAIKYYEDLYIPDDGIERQFLDMDLLGLYEFVDDVTDAITDAAESDARAFAGQTKLLSILYYLIFSKTRAVKDIQKAIEKSEEALGHTSIDSPSYEVGLRNLIVILLRKFEHTKSPEDLTRAILRAEEMMTITPHTNSDFTFRLHDLFAMKSRKALLVGSAEELYEASFMGEAILSSMGPIEAPKFDKYTKRFEETGSFDDFQMAIKEVEKVMEENHCIGRVNLCNKLADCLMVRFEKSGDVDDMTKAIESLEKLVAAVGGTSNEIGRELTKKLIALLTTASARTENSGLLQDASDKLEELFEATPRDHPERLKLHFYYIFDLFSKLYRAKNVKDLDIVIERCESILVSATPGSTEESLELLTLALSLGLRFWRTRNQDNLEQAIKHYRQVQESDALKPSNKDFTELKSVMAPVSRNLELFKMFQANNIGGPDTTLADIKERYLPHYIQTLDDSFVEAAESTSSPPTSERSKAGRDAVAMAARQMLSDASRSMDFMVDRLPLLAPRQLSQQDQQHNLAQVTEFAVLAASVGLEVGKDAYHAVRLLELGRGVIAGLHFGARSDLANLREQHAGLAAKFERLWNILYSSSSKVTTFESTSTYIQISNERHDANDQLDETIDQIRRLKGFENFLLPPSADELMAAASAGPIIIMINASDRSDALIIERTAIRSIGLPALKSSDIGENVKLIRSIRSTSTFSAIDSSRVSRMLEWLWDAAVQPILDNLGFTKTPSKDEEWPRVWWILTGQLSLLPLHAAGYHSPDSNNSALERVISSYSPSVKALLYARQNSRANNSSATSKALLVSMDTTPKNSDLRFAREEVRMLEGILPISKEILERPCRKAILDRLSECEIFHFAGHGESNPVDPSKSALLVSDWEDNPLTVEHLIGLDFRAAPPLLAYLAACSTSDVGTEGLENETLHLVSACQLAGFRHVVGSLWEVPDRESVDMATEMYGTIIENGMIDGSKIALGVHKATRKLRGVAARDAVSRKFEEKTTVSSLSEGVLDVGDEESEIRGTRRLRPQGWKDKDKTEGNPFIWAAYIHVGP</sequence>
<dbReference type="Pfam" id="PF12770">
    <property type="entry name" value="CHAT"/>
    <property type="match status" value="1"/>
</dbReference>
<comment type="caution">
    <text evidence="2">The sequence shown here is derived from an EMBL/GenBank/DDBJ whole genome shotgun (WGS) entry which is preliminary data.</text>
</comment>
<name>A0AAV9XTY2_9PEZI</name>
<dbReference type="InterPro" id="IPR024983">
    <property type="entry name" value="CHAT_dom"/>
</dbReference>
<gene>
    <name evidence="2" type="ORF">TWF694_001365</name>
</gene>
<evidence type="ECO:0000313" key="3">
    <source>
        <dbReference type="Proteomes" id="UP001365542"/>
    </source>
</evidence>
<feature type="domain" description="CHAT" evidence="1">
    <location>
        <begin position="917"/>
        <end position="1254"/>
    </location>
</feature>
<accession>A0AAV9XTY2</accession>
<reference evidence="2 3" key="1">
    <citation type="submission" date="2019-10" db="EMBL/GenBank/DDBJ databases">
        <authorList>
            <person name="Palmer J.M."/>
        </authorList>
    </citation>
    <scope>NUCLEOTIDE SEQUENCE [LARGE SCALE GENOMIC DNA]</scope>
    <source>
        <strain evidence="2 3">TWF694</strain>
    </source>
</reference>
<dbReference type="EMBL" id="JAVHJO010000001">
    <property type="protein sequence ID" value="KAK6544679.1"/>
    <property type="molecule type" value="Genomic_DNA"/>
</dbReference>
<dbReference type="Proteomes" id="UP001365542">
    <property type="component" value="Unassembled WGS sequence"/>
</dbReference>